<protein>
    <submittedName>
        <fullName evidence="3">ABC transporter, substrate-binding protein, family 5</fullName>
    </submittedName>
</protein>
<dbReference type="GO" id="GO:0043190">
    <property type="term" value="C:ATP-binding cassette (ABC) transporter complex"/>
    <property type="evidence" value="ECO:0007669"/>
    <property type="project" value="InterPro"/>
</dbReference>
<name>E6LXF4_9ACTO</name>
<dbReference type="PANTHER" id="PTHR30290">
    <property type="entry name" value="PERIPLASMIC BINDING COMPONENT OF ABC TRANSPORTER"/>
    <property type="match status" value="1"/>
</dbReference>
<dbReference type="AlphaFoldDB" id="E6LXF4"/>
<organism evidence="3 4">
    <name type="scientific">Mobiluncus curtisii ATCC 51333</name>
    <dbReference type="NCBI Taxonomy" id="887326"/>
    <lineage>
        <taxon>Bacteria</taxon>
        <taxon>Bacillati</taxon>
        <taxon>Actinomycetota</taxon>
        <taxon>Actinomycetes</taxon>
        <taxon>Actinomycetales</taxon>
        <taxon>Actinomycetaceae</taxon>
        <taxon>Mobiluncus</taxon>
    </lineage>
</organism>
<accession>E6LXF4</accession>
<dbReference type="HOGENOM" id="CLU_017028_0_3_11"/>
<dbReference type="Proteomes" id="UP000005573">
    <property type="component" value="Unassembled WGS sequence"/>
</dbReference>
<reference evidence="3 4" key="1">
    <citation type="submission" date="2010-12" db="EMBL/GenBank/DDBJ databases">
        <authorList>
            <person name="Muzny D."/>
            <person name="Qin X."/>
            <person name="Deng J."/>
            <person name="Jiang H."/>
            <person name="Liu Y."/>
            <person name="Qu J."/>
            <person name="Song X.-Z."/>
            <person name="Zhang L."/>
            <person name="Thornton R."/>
            <person name="Coyle M."/>
            <person name="Francisco L."/>
            <person name="Jackson L."/>
            <person name="Javaid M."/>
            <person name="Korchina V."/>
            <person name="Kovar C."/>
            <person name="Mata R."/>
            <person name="Mathew T."/>
            <person name="Ngo R."/>
            <person name="Nguyen L."/>
            <person name="Nguyen N."/>
            <person name="Okwuonu G."/>
            <person name="Ongeri F."/>
            <person name="Pham C."/>
            <person name="Simmons D."/>
            <person name="Wilczek-Boney K."/>
            <person name="Hale W."/>
            <person name="Jakkamsetti A."/>
            <person name="Pham P."/>
            <person name="Ruth R."/>
            <person name="San Lucas F."/>
            <person name="Warren J."/>
            <person name="Zhang J."/>
            <person name="Zhao Z."/>
            <person name="Zhou C."/>
            <person name="Zhu D."/>
            <person name="Lee S."/>
            <person name="Bess C."/>
            <person name="Blankenburg K."/>
            <person name="Forbes L."/>
            <person name="Fu Q."/>
            <person name="Gubbala S."/>
            <person name="Hirani K."/>
            <person name="Jayaseelan J.C."/>
            <person name="Lara F."/>
            <person name="Munidasa M."/>
            <person name="Palculict T."/>
            <person name="Patil S."/>
            <person name="Pu L.-L."/>
            <person name="Saada N."/>
            <person name="Tang L."/>
            <person name="Weissenberger G."/>
            <person name="Zhu Y."/>
            <person name="Hemphill L."/>
            <person name="Shang Y."/>
            <person name="Youmans B."/>
            <person name="Ayvaz T."/>
            <person name="Ross M."/>
            <person name="Santibanez J."/>
            <person name="Aqrawi P."/>
            <person name="Gross S."/>
            <person name="Joshi V."/>
            <person name="Fowler G."/>
            <person name="Nazareth L."/>
            <person name="Reid J."/>
            <person name="Worley K."/>
            <person name="Petrosino J."/>
            <person name="Highlander S."/>
            <person name="Gibbs R."/>
        </authorList>
    </citation>
    <scope>NUCLEOTIDE SEQUENCE [LARGE SCALE GENOMIC DNA]</scope>
    <source>
        <strain evidence="3 4">ATCC 51333</strain>
    </source>
</reference>
<gene>
    <name evidence="3" type="ORF">HMPREF0388_0427</name>
</gene>
<dbReference type="GO" id="GO:1904680">
    <property type="term" value="F:peptide transmembrane transporter activity"/>
    <property type="evidence" value="ECO:0007669"/>
    <property type="project" value="TreeGrafter"/>
</dbReference>
<dbReference type="Gene3D" id="3.10.105.10">
    <property type="entry name" value="Dipeptide-binding Protein, Domain 3"/>
    <property type="match status" value="1"/>
</dbReference>
<dbReference type="Gene3D" id="3.40.190.10">
    <property type="entry name" value="Periplasmic binding protein-like II"/>
    <property type="match status" value="1"/>
</dbReference>
<dbReference type="InterPro" id="IPR030678">
    <property type="entry name" value="Peptide/Ni-bd"/>
</dbReference>
<dbReference type="Gene3D" id="3.90.76.10">
    <property type="entry name" value="Dipeptide-binding Protein, Domain 1"/>
    <property type="match status" value="1"/>
</dbReference>
<dbReference type="Pfam" id="PF00496">
    <property type="entry name" value="SBP_bac_5"/>
    <property type="match status" value="1"/>
</dbReference>
<dbReference type="InterPro" id="IPR039424">
    <property type="entry name" value="SBP_5"/>
</dbReference>
<dbReference type="CDD" id="cd00995">
    <property type="entry name" value="PBP2_NikA_DppA_OppA_like"/>
    <property type="match status" value="1"/>
</dbReference>
<dbReference type="PIRSF" id="PIRSF002741">
    <property type="entry name" value="MppA"/>
    <property type="match status" value="1"/>
</dbReference>
<dbReference type="SUPFAM" id="SSF53850">
    <property type="entry name" value="Periplasmic binding protein-like II"/>
    <property type="match status" value="1"/>
</dbReference>
<evidence type="ECO:0000313" key="3">
    <source>
        <dbReference type="EMBL" id="EFU80708.1"/>
    </source>
</evidence>
<dbReference type="GO" id="GO:0042597">
    <property type="term" value="C:periplasmic space"/>
    <property type="evidence" value="ECO:0007669"/>
    <property type="project" value="UniProtKB-ARBA"/>
</dbReference>
<dbReference type="EMBL" id="AEPY01000003">
    <property type="protein sequence ID" value="EFU80708.1"/>
    <property type="molecule type" value="Genomic_DNA"/>
</dbReference>
<dbReference type="GO" id="GO:0015833">
    <property type="term" value="P:peptide transport"/>
    <property type="evidence" value="ECO:0007669"/>
    <property type="project" value="TreeGrafter"/>
</dbReference>
<comment type="caution">
    <text evidence="3">The sequence shown here is derived from an EMBL/GenBank/DDBJ whole genome shotgun (WGS) entry which is preliminary data.</text>
</comment>
<sequence>MPPPHRPGARASRPDQPQNPAPTEQIGKIKTSVTKTAQGGPVQIKQTLTARGALAALVVIAAAGLAACSSPATSTNTLLKPGTPTDTLINVAAIEPERSLIPADSSYSSGATFTPLLFSGLSYLNPDGTIANELATAVVPNPDCTEYDIQIRSGEVFSDGTKLKSDNFIQAWNDAAKASNRRLKAGLFAPIEGFSDTANQNLTGLQRLSDTHFKVYLTQPTCDFPMRLTDPAFVPLPDSAFDSAGNVTSGFGENPYGYGPYMLAREGAWEHGIQLTLVPNTRYHGPRQAQNAGLTFKFYHDPDQAYEDLTRGALDIDETLPDRAKDSFTEQLGKRTRAVSSAHVKFLAIPSSGHFTLGTEEGRLRRAAVSQAIDRDDIVKRFFNGTREVATDFVTPTIAGHTTKLPGNEVLTYQPDIARSLWERANQISPWTDGDTFTIARPDNGLNTWIDAALSSIGETLGIHTAGEPYLDQRAIDLAVTRHDIDAAFLVDCQSPYPGMHSYLQPCFATDGYANSIGYSAPDFDAVLNQARGVSDDAAANREYQRAEEILLRDLPVLPLWHAKSLIGWSAKIADVVPNWRGSVQYWKVSAN</sequence>
<proteinExistence type="predicted"/>
<dbReference type="InterPro" id="IPR000914">
    <property type="entry name" value="SBP_5_dom"/>
</dbReference>
<evidence type="ECO:0000256" key="1">
    <source>
        <dbReference type="SAM" id="MobiDB-lite"/>
    </source>
</evidence>
<feature type="region of interest" description="Disordered" evidence="1">
    <location>
        <begin position="1"/>
        <end position="24"/>
    </location>
</feature>
<dbReference type="PANTHER" id="PTHR30290:SF83">
    <property type="entry name" value="ABC TRANSPORTER SUBSTRATE-BINDING PROTEIN"/>
    <property type="match status" value="1"/>
</dbReference>
<evidence type="ECO:0000259" key="2">
    <source>
        <dbReference type="Pfam" id="PF00496"/>
    </source>
</evidence>
<evidence type="ECO:0000313" key="4">
    <source>
        <dbReference type="Proteomes" id="UP000005573"/>
    </source>
</evidence>
<feature type="domain" description="Solute-binding protein family 5" evidence="2">
    <location>
        <begin position="130"/>
        <end position="513"/>
    </location>
</feature>